<dbReference type="RefSeq" id="WP_067681800.1">
    <property type="nucleotide sequence ID" value="NZ_CP016591.1"/>
</dbReference>
<protein>
    <recommendedName>
        <fullName evidence="3">DUF1800 domain-containing protein</fullName>
    </recommendedName>
</protein>
<evidence type="ECO:0000313" key="1">
    <source>
        <dbReference type="EMBL" id="ANY18753.1"/>
    </source>
</evidence>
<proteinExistence type="predicted"/>
<dbReference type="STRING" id="692370.A6F68_00218"/>
<evidence type="ECO:0000313" key="2">
    <source>
        <dbReference type="Proteomes" id="UP000092932"/>
    </source>
</evidence>
<organism evidence="1 2">
    <name type="scientific">Tsuneonella dongtanensis</name>
    <dbReference type="NCBI Taxonomy" id="692370"/>
    <lineage>
        <taxon>Bacteria</taxon>
        <taxon>Pseudomonadati</taxon>
        <taxon>Pseudomonadota</taxon>
        <taxon>Alphaproteobacteria</taxon>
        <taxon>Sphingomonadales</taxon>
        <taxon>Erythrobacteraceae</taxon>
        <taxon>Tsuneonella</taxon>
    </lineage>
</organism>
<evidence type="ECO:0008006" key="3">
    <source>
        <dbReference type="Google" id="ProtNLM"/>
    </source>
</evidence>
<accession>A0A1B2A999</accession>
<name>A0A1B2A999_9SPHN</name>
<reference evidence="1 2" key="1">
    <citation type="submission" date="2016-07" db="EMBL/GenBank/DDBJ databases">
        <title>Complete genome sequence of Altererythrobacter dongtanensis KCTC 22672, a type strain with esterase isolated from tidal flat.</title>
        <authorList>
            <person name="Cheng H."/>
            <person name="Wu Y.-H."/>
            <person name="Zhou P."/>
            <person name="Huo Y.-Y."/>
            <person name="Wang C.-S."/>
            <person name="Xu X.-W."/>
        </authorList>
    </citation>
    <scope>NUCLEOTIDE SEQUENCE [LARGE SCALE GENOMIC DNA]</scope>
    <source>
        <strain evidence="1 2">KCTC 22672</strain>
    </source>
</reference>
<gene>
    <name evidence="1" type="ORF">A6F68_00218</name>
</gene>
<dbReference type="OrthoDB" id="9772295at2"/>
<dbReference type="Pfam" id="PF08811">
    <property type="entry name" value="DUF1800"/>
    <property type="match status" value="1"/>
</dbReference>
<dbReference type="PATRIC" id="fig|692370.5.peg.226"/>
<dbReference type="AlphaFoldDB" id="A0A1B2A999"/>
<dbReference type="KEGG" id="ado:A6F68_00218"/>
<dbReference type="Proteomes" id="UP000092932">
    <property type="component" value="Chromosome"/>
</dbReference>
<sequence length="484" mass="52320">MTGEKTIAYNRFGLGARPDDSLGGDPRGWAASQLSRFVASPPAIAAQPSRAELVTRFREYREQVQEERSRKREDAAMAPGMDAAMDSVQESENRPANIQRVNGLRMAYIGAVNARLASAVATDTPFAERLVHFWSNHFAISADKQPVVPLAGNYEFEAIRPHVMGNFHDMLVAAVLHPAMLLFLDQAQSVGPNSRIAQRGNRANGRQRGLNENLAREILELHTLGVRTGYSQADVTELARALTGWSLAGLRAGPLARLMPNAAPGETAFVEPLHEPGTRTILGKQYPDDGAEQALAVLRDLARSPSTARHVATKLARHFAADDPPPAMVARLEKAFLEGQGDLPTLYRALIDSPEAWNGDAAKFRNPWDWTVAALRASGSPQLPQQRAAPALFQQLGMPVWRPGSPAGFGDTAADWAGPGALMTRVEVAQQIANRRGNAVDPRAIAEAVAPDGLSPMTNQAIARAEQPSTGLALLFASPEFLRR</sequence>
<dbReference type="EMBL" id="CP016591">
    <property type="protein sequence ID" value="ANY18753.1"/>
    <property type="molecule type" value="Genomic_DNA"/>
</dbReference>
<keyword evidence="2" id="KW-1185">Reference proteome</keyword>
<dbReference type="InterPro" id="IPR014917">
    <property type="entry name" value="DUF1800"/>
</dbReference>